<feature type="compositionally biased region" description="Acidic residues" evidence="1">
    <location>
        <begin position="425"/>
        <end position="450"/>
    </location>
</feature>
<dbReference type="InterPro" id="IPR003615">
    <property type="entry name" value="HNH_nuc"/>
</dbReference>
<feature type="domain" description="HNH nuclease" evidence="2">
    <location>
        <begin position="179"/>
        <end position="251"/>
    </location>
</feature>
<evidence type="ECO:0000313" key="4">
    <source>
        <dbReference type="Proteomes" id="UP001175000"/>
    </source>
</evidence>
<organism evidence="3 4">
    <name type="scientific">Immersiella caudata</name>
    <dbReference type="NCBI Taxonomy" id="314043"/>
    <lineage>
        <taxon>Eukaryota</taxon>
        <taxon>Fungi</taxon>
        <taxon>Dikarya</taxon>
        <taxon>Ascomycota</taxon>
        <taxon>Pezizomycotina</taxon>
        <taxon>Sordariomycetes</taxon>
        <taxon>Sordariomycetidae</taxon>
        <taxon>Sordariales</taxon>
        <taxon>Lasiosphaeriaceae</taxon>
        <taxon>Immersiella</taxon>
    </lineage>
</organism>
<dbReference type="AlphaFoldDB" id="A0AA40BWU9"/>
<evidence type="ECO:0000313" key="3">
    <source>
        <dbReference type="EMBL" id="KAK0616643.1"/>
    </source>
</evidence>
<feature type="region of interest" description="Disordered" evidence="1">
    <location>
        <begin position="22"/>
        <end position="41"/>
    </location>
</feature>
<evidence type="ECO:0000256" key="1">
    <source>
        <dbReference type="SAM" id="MobiDB-lite"/>
    </source>
</evidence>
<sequence length="450" mass="50978">MPPKREPQPIEAKFLFNRQIGWMPSPLADSPQPSASRSPAKNEELKEQFAAFVQGEIVATTNNRSQYGSTIPRADRVKILSGIRAVALDPLSELDGLDMAMIRASSKPLDKYFKSLLTNCFTQALVIIGIWVNKPVETLDAVFKGEGSEQAPTKGKAADRSNLDKIAQRIVPPWYQNCCTLTGVETVDAAHIVDVQATKSMDEPVHFWDMLRMFWPLEDIQQLEITGHEKRNILPMQPTAHRLWDRHKFALCPIPHPTDPEHSMYLQVVWFEDRHAEIGLADNGRSKETNLSDRRRTMEDSIGAGARYVMHGDIYELSTSDPEKRPLPNIYLFQIRYAIQQLFAGQQAAGALQAIFGGDPPDDPGTVRDEAFMPSDWDGMLRDALELGILSTTTEAIWRRCILENAYEQSLQKVRRYREWKAELAEAEEEGEDGGEEEEEKEEVQEEKDN</sequence>
<dbReference type="Pfam" id="PF13391">
    <property type="entry name" value="HNH_2"/>
    <property type="match status" value="1"/>
</dbReference>
<keyword evidence="4" id="KW-1185">Reference proteome</keyword>
<name>A0AA40BWU9_9PEZI</name>
<accession>A0AA40BWU9</accession>
<proteinExistence type="predicted"/>
<reference evidence="3" key="1">
    <citation type="submission" date="2023-06" db="EMBL/GenBank/DDBJ databases">
        <title>Genome-scale phylogeny and comparative genomics of the fungal order Sordariales.</title>
        <authorList>
            <consortium name="Lawrence Berkeley National Laboratory"/>
            <person name="Hensen N."/>
            <person name="Bonometti L."/>
            <person name="Westerberg I."/>
            <person name="Brannstrom I.O."/>
            <person name="Guillou S."/>
            <person name="Cros-Aarteil S."/>
            <person name="Calhoun S."/>
            <person name="Haridas S."/>
            <person name="Kuo A."/>
            <person name="Mondo S."/>
            <person name="Pangilinan J."/>
            <person name="Riley R."/>
            <person name="Labutti K."/>
            <person name="Andreopoulos B."/>
            <person name="Lipzen A."/>
            <person name="Chen C."/>
            <person name="Yanf M."/>
            <person name="Daum C."/>
            <person name="Ng V."/>
            <person name="Clum A."/>
            <person name="Steindorff A."/>
            <person name="Ohm R."/>
            <person name="Martin F."/>
            <person name="Silar P."/>
            <person name="Natvig D."/>
            <person name="Lalanne C."/>
            <person name="Gautier V."/>
            <person name="Ament-Velasquez S.L."/>
            <person name="Kruys A."/>
            <person name="Hutchinson M.I."/>
            <person name="Powell A.J."/>
            <person name="Barry K."/>
            <person name="Miller A.N."/>
            <person name="Grigoriev I.V."/>
            <person name="Debuchy R."/>
            <person name="Gladieux P."/>
            <person name="Thoren M.H."/>
            <person name="Johannesson H."/>
        </authorList>
    </citation>
    <scope>NUCLEOTIDE SEQUENCE</scope>
    <source>
        <strain evidence="3">CBS 606.72</strain>
    </source>
</reference>
<protein>
    <recommendedName>
        <fullName evidence="2">HNH nuclease domain-containing protein</fullName>
    </recommendedName>
</protein>
<evidence type="ECO:0000259" key="2">
    <source>
        <dbReference type="Pfam" id="PF13391"/>
    </source>
</evidence>
<dbReference type="Proteomes" id="UP001175000">
    <property type="component" value="Unassembled WGS sequence"/>
</dbReference>
<comment type="caution">
    <text evidence="3">The sequence shown here is derived from an EMBL/GenBank/DDBJ whole genome shotgun (WGS) entry which is preliminary data.</text>
</comment>
<dbReference type="EMBL" id="JAULSU010000005">
    <property type="protein sequence ID" value="KAK0616643.1"/>
    <property type="molecule type" value="Genomic_DNA"/>
</dbReference>
<gene>
    <name evidence="3" type="ORF">B0T14DRAFT_604884</name>
</gene>
<feature type="region of interest" description="Disordered" evidence="1">
    <location>
        <begin position="424"/>
        <end position="450"/>
    </location>
</feature>